<name>A0A0D6N1K4_9PROT</name>
<organism evidence="1 3">
    <name type="scientific">Acetobacter cibinongensis</name>
    <dbReference type="NCBI Taxonomy" id="146475"/>
    <lineage>
        <taxon>Bacteria</taxon>
        <taxon>Pseudomonadati</taxon>
        <taxon>Pseudomonadota</taxon>
        <taxon>Alphaproteobacteria</taxon>
        <taxon>Acetobacterales</taxon>
        <taxon>Acetobacteraceae</taxon>
        <taxon>Acetobacter</taxon>
    </lineage>
</organism>
<dbReference type="EMBL" id="BJVU01000009">
    <property type="protein sequence ID" value="GEL59428.1"/>
    <property type="molecule type" value="Genomic_DNA"/>
</dbReference>
<reference evidence="1 3" key="1">
    <citation type="submission" date="2012-11" db="EMBL/GenBank/DDBJ databases">
        <title>Whole genome sequence of Acetobacter cibinongensis 4H-1.</title>
        <authorList>
            <person name="Azuma Y."/>
            <person name="Higashiura N."/>
            <person name="Hirakawa H."/>
            <person name="Matsushita K."/>
        </authorList>
    </citation>
    <scope>NUCLEOTIDE SEQUENCE [LARGE SCALE GENOMIC DNA]</scope>
    <source>
        <strain evidence="1 3">4H-1</strain>
    </source>
</reference>
<dbReference type="Proteomes" id="UP000321891">
    <property type="component" value="Unassembled WGS sequence"/>
</dbReference>
<accession>A0A0D6N1K4</accession>
<proteinExistence type="predicted"/>
<reference evidence="2 4" key="2">
    <citation type="submission" date="2019-07" db="EMBL/GenBank/DDBJ databases">
        <title>Whole genome shotgun sequence of Acetobacter cibinongensis NBRC 16605.</title>
        <authorList>
            <person name="Hosoyama A."/>
            <person name="Uohara A."/>
            <person name="Ohji S."/>
            <person name="Ichikawa N."/>
        </authorList>
    </citation>
    <scope>NUCLEOTIDE SEQUENCE [LARGE SCALE GENOMIC DNA]</scope>
    <source>
        <strain evidence="2 4">NBRC 16605</strain>
    </source>
</reference>
<dbReference type="Proteomes" id="UP000032671">
    <property type="component" value="Unassembled WGS sequence"/>
</dbReference>
<dbReference type="EMBL" id="BAMV01000005">
    <property type="protein sequence ID" value="GAN59443.1"/>
    <property type="molecule type" value="Genomic_DNA"/>
</dbReference>
<dbReference type="AlphaFoldDB" id="A0A0D6N1K4"/>
<accession>A0A6N3ST38</accession>
<protein>
    <submittedName>
        <fullName evidence="1">Uncharacterized protein</fullName>
    </submittedName>
</protein>
<sequence length="71" mass="8127">MTQPIEAYAARATTWMQHVRSLPNLPHPDPTDQPARILYRHSPYKKDSALCFFHVTHIVRGENAERNTGVS</sequence>
<evidence type="ECO:0000313" key="4">
    <source>
        <dbReference type="Proteomes" id="UP000321891"/>
    </source>
</evidence>
<evidence type="ECO:0000313" key="3">
    <source>
        <dbReference type="Proteomes" id="UP000032671"/>
    </source>
</evidence>
<gene>
    <name evidence="1" type="ORF">Abci_005_037</name>
    <name evidence="2" type="ORF">ACI01nite_20300</name>
</gene>
<comment type="caution">
    <text evidence="1">The sequence shown here is derived from an EMBL/GenBank/DDBJ whole genome shotgun (WGS) entry which is preliminary data.</text>
</comment>
<evidence type="ECO:0000313" key="1">
    <source>
        <dbReference type="EMBL" id="GAN59443.1"/>
    </source>
</evidence>
<keyword evidence="4" id="KW-1185">Reference proteome</keyword>
<evidence type="ECO:0000313" key="2">
    <source>
        <dbReference type="EMBL" id="GEL59428.1"/>
    </source>
</evidence>